<feature type="transmembrane region" description="Helical" evidence="1">
    <location>
        <begin position="41"/>
        <end position="60"/>
    </location>
</feature>
<dbReference type="Proteomes" id="UP000290191">
    <property type="component" value="Unassembled WGS sequence"/>
</dbReference>
<evidence type="ECO:0000313" key="2">
    <source>
        <dbReference type="EMBL" id="RXJ62902.1"/>
    </source>
</evidence>
<keyword evidence="3" id="KW-1185">Reference proteome</keyword>
<dbReference type="EMBL" id="PDKO01000006">
    <property type="protein sequence ID" value="RXJ62902.1"/>
    <property type="molecule type" value="Genomic_DNA"/>
</dbReference>
<comment type="caution">
    <text evidence="2">The sequence shown here is derived from an EMBL/GenBank/DDBJ whole genome shotgun (WGS) entry which is preliminary data.</text>
</comment>
<dbReference type="AlphaFoldDB" id="A0A4Q0XZ45"/>
<reference evidence="2 3" key="1">
    <citation type="submission" date="2017-10" db="EMBL/GenBank/DDBJ databases">
        <title>Genomics of the genus Arcobacter.</title>
        <authorList>
            <person name="Perez-Cataluna A."/>
            <person name="Figueras M.J."/>
        </authorList>
    </citation>
    <scope>NUCLEOTIDE SEQUENCE [LARGE SCALE GENOMIC DNA]</scope>
    <source>
        <strain evidence="2 3">DSM 24636</strain>
    </source>
</reference>
<keyword evidence="1" id="KW-1133">Transmembrane helix</keyword>
<dbReference type="STRING" id="877500.GCA_000935065_01808"/>
<name>A0A4Q0XZ45_9BACT</name>
<sequence length="129" mass="15346">MDILTLFFIFVAIEIFESNWQKSDSLYGLIYNNYAVYKKNIIFFFLLNPGFIYAIFLIIYLHNNSFLMLSIVGIKFLDISLKLNIMKKIDEEIALEEVMPNIKMGFVFRYINVLIYPLSFVLSENYFNF</sequence>
<proteinExistence type="predicted"/>
<organism evidence="2 3">
    <name type="scientific">Halarcobacter anaerophilus</name>
    <dbReference type="NCBI Taxonomy" id="877500"/>
    <lineage>
        <taxon>Bacteria</taxon>
        <taxon>Pseudomonadati</taxon>
        <taxon>Campylobacterota</taxon>
        <taxon>Epsilonproteobacteria</taxon>
        <taxon>Campylobacterales</taxon>
        <taxon>Arcobacteraceae</taxon>
        <taxon>Halarcobacter</taxon>
    </lineage>
</organism>
<accession>A0A4Q0XZ45</accession>
<evidence type="ECO:0000313" key="3">
    <source>
        <dbReference type="Proteomes" id="UP000290191"/>
    </source>
</evidence>
<protein>
    <submittedName>
        <fullName evidence="2">Uncharacterized protein</fullName>
    </submittedName>
</protein>
<feature type="transmembrane region" description="Helical" evidence="1">
    <location>
        <begin position="106"/>
        <end position="123"/>
    </location>
</feature>
<gene>
    <name evidence="2" type="ORF">CRV06_08690</name>
</gene>
<dbReference type="OrthoDB" id="5365642at2"/>
<evidence type="ECO:0000256" key="1">
    <source>
        <dbReference type="SAM" id="Phobius"/>
    </source>
</evidence>
<keyword evidence="1" id="KW-0472">Membrane</keyword>
<keyword evidence="1" id="KW-0812">Transmembrane</keyword>